<dbReference type="OrthoDB" id="488777at2"/>
<accession>A0A0C1RAE4</accession>
<protein>
    <submittedName>
        <fullName evidence="1">Uncharacterized protein</fullName>
    </submittedName>
</protein>
<evidence type="ECO:0000313" key="1">
    <source>
        <dbReference type="EMBL" id="KIE12638.1"/>
    </source>
</evidence>
<sequence length="61" mass="6956">MPRKQQRRIVLDAKHEPFAEQILEQTGIANCSQLFTILLINYGDRLVENLKGSRGKNNVCS</sequence>
<dbReference type="AlphaFoldDB" id="A0A0C1RAE4"/>
<comment type="caution">
    <text evidence="1">The sequence shown here is derived from an EMBL/GenBank/DDBJ whole genome shotgun (WGS) entry which is preliminary data.</text>
</comment>
<organism evidence="1">
    <name type="scientific">Tolypothrix bouteillei VB521301</name>
    <dbReference type="NCBI Taxonomy" id="1479485"/>
    <lineage>
        <taxon>Bacteria</taxon>
        <taxon>Bacillati</taxon>
        <taxon>Cyanobacteriota</taxon>
        <taxon>Cyanophyceae</taxon>
        <taxon>Nostocales</taxon>
        <taxon>Tolypothrichaceae</taxon>
        <taxon>Tolypothrix</taxon>
    </lineage>
</organism>
<gene>
    <name evidence="1" type="ORF">DA73_0208675</name>
</gene>
<name>A0A0C1RAE4_9CYAN</name>
<dbReference type="EMBL" id="JHEG02000022">
    <property type="protein sequence ID" value="KIE12638.1"/>
    <property type="molecule type" value="Genomic_DNA"/>
</dbReference>
<proteinExistence type="predicted"/>
<dbReference type="STRING" id="1479485.DA73_0208675"/>
<reference evidence="1" key="1">
    <citation type="journal article" date="2015" name="Genome Announc.">
        <title>Draft Genome Sequence of Tolypothrix boutellei Strain VB521301.</title>
        <authorList>
            <person name="Chandrababunaidu M.M."/>
            <person name="Singh D."/>
            <person name="Sen D."/>
            <person name="Bhan S."/>
            <person name="Das S."/>
            <person name="Gupta A."/>
            <person name="Adhikary S.P."/>
            <person name="Tripathy S."/>
        </authorList>
    </citation>
    <scope>NUCLEOTIDE SEQUENCE</scope>
    <source>
        <strain evidence="1">VB521301</strain>
    </source>
</reference>